<name>A0A182DZH6_ONCOC</name>
<sequence>MYLIDLTELQYSTFMCTLYAFNSNGEYGTTYRLSMSMSPFHVCMAANLLPSSVDLLYKGYPSFLVTVFNANARGYRIEHFPCMVNLNSVYRKSRAIKTYFIHSADENMRAQTIIISWVVSECKTILIE</sequence>
<reference evidence="3" key="1">
    <citation type="submission" date="2016-06" db="UniProtKB">
        <authorList>
            <consortium name="WormBaseParasite"/>
        </authorList>
    </citation>
    <scope>IDENTIFICATION</scope>
</reference>
<dbReference type="WBParaSite" id="nOo.2.0.1.t01089-RA">
    <property type="protein sequence ID" value="nOo.2.0.1.t01089-RA"/>
    <property type="gene ID" value="nOo.2.0.1.g01089"/>
</dbReference>
<dbReference type="AlphaFoldDB" id="A0A182DZH6"/>
<accession>A0A182DZH6</accession>
<proteinExistence type="predicted"/>
<dbReference type="Proteomes" id="UP000271087">
    <property type="component" value="Unassembled WGS sequence"/>
</dbReference>
<keyword evidence="2" id="KW-1185">Reference proteome</keyword>
<reference evidence="1 2" key="2">
    <citation type="submission" date="2018-08" db="EMBL/GenBank/DDBJ databases">
        <authorList>
            <person name="Laetsch R D."/>
            <person name="Stevens L."/>
            <person name="Kumar S."/>
            <person name="Blaxter L. M."/>
        </authorList>
    </citation>
    <scope>NUCLEOTIDE SEQUENCE [LARGE SCALE GENOMIC DNA]</scope>
</reference>
<organism evidence="3">
    <name type="scientific">Onchocerca ochengi</name>
    <name type="common">Filarial nematode worm</name>
    <dbReference type="NCBI Taxonomy" id="42157"/>
    <lineage>
        <taxon>Eukaryota</taxon>
        <taxon>Metazoa</taxon>
        <taxon>Ecdysozoa</taxon>
        <taxon>Nematoda</taxon>
        <taxon>Chromadorea</taxon>
        <taxon>Rhabditida</taxon>
        <taxon>Spirurina</taxon>
        <taxon>Spiruromorpha</taxon>
        <taxon>Filarioidea</taxon>
        <taxon>Onchocercidae</taxon>
        <taxon>Onchocerca</taxon>
    </lineage>
</organism>
<evidence type="ECO:0000313" key="2">
    <source>
        <dbReference type="Proteomes" id="UP000271087"/>
    </source>
</evidence>
<evidence type="ECO:0000313" key="3">
    <source>
        <dbReference type="WBParaSite" id="nOo.2.0.1.t01089-RA"/>
    </source>
</evidence>
<evidence type="ECO:0000313" key="1">
    <source>
        <dbReference type="EMBL" id="VDK63443.1"/>
    </source>
</evidence>
<gene>
    <name evidence="1" type="ORF">NOO_LOCUS1089</name>
</gene>
<dbReference type="OrthoDB" id="10130242at2759"/>
<protein>
    <submittedName>
        <fullName evidence="3">Fibronectin type-III domain-containing protein</fullName>
    </submittedName>
</protein>
<dbReference type="EMBL" id="UYRW01000128">
    <property type="protein sequence ID" value="VDK63443.1"/>
    <property type="molecule type" value="Genomic_DNA"/>
</dbReference>